<protein>
    <submittedName>
        <fullName evidence="12">MFS maltose permease MalP</fullName>
    </submittedName>
</protein>
<dbReference type="GO" id="GO:0005351">
    <property type="term" value="F:carbohydrate:proton symporter activity"/>
    <property type="evidence" value="ECO:0007669"/>
    <property type="project" value="TreeGrafter"/>
</dbReference>
<evidence type="ECO:0000256" key="3">
    <source>
        <dbReference type="ARBA" id="ARBA00022448"/>
    </source>
</evidence>
<dbReference type="InterPro" id="IPR020846">
    <property type="entry name" value="MFS_dom"/>
</dbReference>
<dbReference type="RefSeq" id="XP_046117081.1">
    <property type="nucleotide sequence ID" value="XM_046263761.1"/>
</dbReference>
<evidence type="ECO:0000256" key="10">
    <source>
        <dbReference type="SAM" id="Phobius"/>
    </source>
</evidence>
<comment type="similarity">
    <text evidence="2 8">Belongs to the major facilitator superfamily. Sugar transporter (TC 2.A.1.1) family.</text>
</comment>
<dbReference type="PROSITE" id="PS50850">
    <property type="entry name" value="MFS"/>
    <property type="match status" value="1"/>
</dbReference>
<feature type="transmembrane region" description="Helical" evidence="10">
    <location>
        <begin position="323"/>
        <end position="341"/>
    </location>
</feature>
<evidence type="ECO:0000256" key="6">
    <source>
        <dbReference type="ARBA" id="ARBA00023136"/>
    </source>
</evidence>
<dbReference type="InterPro" id="IPR050360">
    <property type="entry name" value="MFS_Sugar_Transporters"/>
</dbReference>
<evidence type="ECO:0000256" key="4">
    <source>
        <dbReference type="ARBA" id="ARBA00022692"/>
    </source>
</evidence>
<feature type="transmembrane region" description="Helical" evidence="10">
    <location>
        <begin position="166"/>
        <end position="188"/>
    </location>
</feature>
<dbReference type="OrthoDB" id="6612291at2759"/>
<dbReference type="InterPro" id="IPR005828">
    <property type="entry name" value="MFS_sugar_transport-like"/>
</dbReference>
<dbReference type="InterPro" id="IPR003663">
    <property type="entry name" value="Sugar/inositol_transpt"/>
</dbReference>
<comment type="caution">
    <text evidence="12">The sequence shown here is derived from an EMBL/GenBank/DDBJ whole genome shotgun (WGS) entry which is preliminary data.</text>
</comment>
<keyword evidence="3 8" id="KW-0813">Transport</keyword>
<feature type="transmembrane region" description="Helical" evidence="10">
    <location>
        <begin position="492"/>
        <end position="508"/>
    </location>
</feature>
<dbReference type="PANTHER" id="PTHR48022:SF5">
    <property type="entry name" value="ALPHA-GLUCOSIDES PERMEASE MPH2-RELATED"/>
    <property type="match status" value="1"/>
</dbReference>
<dbReference type="FunFam" id="1.20.1250.20:FF:000149">
    <property type="entry name" value="MFS transporter, SP family, general alpha glucoside:H+ symporter"/>
    <property type="match status" value="1"/>
</dbReference>
<name>A0A9P7ZK48_9HYPO</name>
<feature type="domain" description="Major facilitator superfamily (MFS) profile" evidence="11">
    <location>
        <begin position="65"/>
        <end position="514"/>
    </location>
</feature>
<keyword evidence="7" id="KW-0462">Maltose metabolism</keyword>
<dbReference type="InterPro" id="IPR005829">
    <property type="entry name" value="Sugar_transporter_CS"/>
</dbReference>
<dbReference type="AlphaFoldDB" id="A0A9P7ZK48"/>
<feature type="region of interest" description="Disordered" evidence="9">
    <location>
        <begin position="1"/>
        <end position="25"/>
    </location>
</feature>
<dbReference type="InterPro" id="IPR036259">
    <property type="entry name" value="MFS_trans_sf"/>
</dbReference>
<evidence type="ECO:0000259" key="11">
    <source>
        <dbReference type="PROSITE" id="PS50850"/>
    </source>
</evidence>
<organism evidence="12 13">
    <name type="scientific">Emericellopsis atlantica</name>
    <dbReference type="NCBI Taxonomy" id="2614577"/>
    <lineage>
        <taxon>Eukaryota</taxon>
        <taxon>Fungi</taxon>
        <taxon>Dikarya</taxon>
        <taxon>Ascomycota</taxon>
        <taxon>Pezizomycotina</taxon>
        <taxon>Sordariomycetes</taxon>
        <taxon>Hypocreomycetidae</taxon>
        <taxon>Hypocreales</taxon>
        <taxon>Bionectriaceae</taxon>
        <taxon>Emericellopsis</taxon>
    </lineage>
</organism>
<reference evidence="12" key="1">
    <citation type="journal article" date="2021" name="IMA Fungus">
        <title>Genomic characterization of three marine fungi, including Emericellopsis atlantica sp. nov. with signatures of a generalist lifestyle and marine biomass degradation.</title>
        <authorList>
            <person name="Hagestad O.C."/>
            <person name="Hou L."/>
            <person name="Andersen J.H."/>
            <person name="Hansen E.H."/>
            <person name="Altermark B."/>
            <person name="Li C."/>
            <person name="Kuhnert E."/>
            <person name="Cox R.J."/>
            <person name="Crous P.W."/>
            <person name="Spatafora J.W."/>
            <person name="Lail K."/>
            <person name="Amirebrahimi M."/>
            <person name="Lipzen A."/>
            <person name="Pangilinan J."/>
            <person name="Andreopoulos W."/>
            <person name="Hayes R.D."/>
            <person name="Ng V."/>
            <person name="Grigoriev I.V."/>
            <person name="Jackson S.A."/>
            <person name="Sutton T.D.S."/>
            <person name="Dobson A.D.W."/>
            <person name="Rama T."/>
        </authorList>
    </citation>
    <scope>NUCLEOTIDE SEQUENCE</scope>
    <source>
        <strain evidence="12">TS7</strain>
    </source>
</reference>
<dbReference type="Pfam" id="PF00083">
    <property type="entry name" value="Sugar_tr"/>
    <property type="match status" value="1"/>
</dbReference>
<feature type="transmembrane region" description="Helical" evidence="10">
    <location>
        <begin position="463"/>
        <end position="480"/>
    </location>
</feature>
<keyword evidence="5 10" id="KW-1133">Transmembrane helix</keyword>
<feature type="transmembrane region" description="Helical" evidence="10">
    <location>
        <begin position="109"/>
        <end position="130"/>
    </location>
</feature>
<gene>
    <name evidence="12" type="ORF">F5Z01DRAFT_659237</name>
</gene>
<feature type="transmembrane region" description="Helical" evidence="10">
    <location>
        <begin position="239"/>
        <end position="260"/>
    </location>
</feature>
<dbReference type="GO" id="GO:0000023">
    <property type="term" value="P:maltose metabolic process"/>
    <property type="evidence" value="ECO:0007669"/>
    <property type="project" value="UniProtKB-KW"/>
</dbReference>
<evidence type="ECO:0000313" key="12">
    <source>
        <dbReference type="EMBL" id="KAG9253157.1"/>
    </source>
</evidence>
<dbReference type="EMBL" id="MU251259">
    <property type="protein sequence ID" value="KAG9253157.1"/>
    <property type="molecule type" value="Genomic_DNA"/>
</dbReference>
<keyword evidence="13" id="KW-1185">Reference proteome</keyword>
<keyword evidence="6 10" id="KW-0472">Membrane</keyword>
<dbReference type="Proteomes" id="UP000887229">
    <property type="component" value="Unassembled WGS sequence"/>
</dbReference>
<dbReference type="PROSITE" id="PS00217">
    <property type="entry name" value="SUGAR_TRANSPORT_2"/>
    <property type="match status" value="1"/>
</dbReference>
<evidence type="ECO:0000256" key="7">
    <source>
        <dbReference type="ARBA" id="ARBA00026248"/>
    </source>
</evidence>
<evidence type="ECO:0000256" key="9">
    <source>
        <dbReference type="SAM" id="MobiDB-lite"/>
    </source>
</evidence>
<evidence type="ECO:0000256" key="5">
    <source>
        <dbReference type="ARBA" id="ARBA00022989"/>
    </source>
</evidence>
<dbReference type="GO" id="GO:0016020">
    <property type="term" value="C:membrane"/>
    <property type="evidence" value="ECO:0007669"/>
    <property type="project" value="UniProtKB-SubCell"/>
</dbReference>
<feature type="transmembrane region" description="Helical" evidence="10">
    <location>
        <begin position="386"/>
        <end position="406"/>
    </location>
</feature>
<comment type="subcellular location">
    <subcellularLocation>
        <location evidence="1">Membrane</location>
        <topology evidence="1">Multi-pass membrane protein</topology>
    </subcellularLocation>
</comment>
<evidence type="ECO:0000256" key="1">
    <source>
        <dbReference type="ARBA" id="ARBA00004141"/>
    </source>
</evidence>
<feature type="compositionally biased region" description="Basic and acidic residues" evidence="9">
    <location>
        <begin position="7"/>
        <end position="25"/>
    </location>
</feature>
<dbReference type="PANTHER" id="PTHR48022">
    <property type="entry name" value="PLASTIDIC GLUCOSE TRANSPORTER 4"/>
    <property type="match status" value="1"/>
</dbReference>
<feature type="transmembrane region" description="Helical" evidence="10">
    <location>
        <begin position="361"/>
        <end position="379"/>
    </location>
</feature>
<evidence type="ECO:0000256" key="8">
    <source>
        <dbReference type="RuleBase" id="RU003346"/>
    </source>
</evidence>
<accession>A0A9P7ZK48</accession>
<keyword evidence="4 10" id="KW-0812">Transmembrane</keyword>
<feature type="transmembrane region" description="Helical" evidence="10">
    <location>
        <begin position="142"/>
        <end position="160"/>
    </location>
</feature>
<evidence type="ECO:0000313" key="13">
    <source>
        <dbReference type="Proteomes" id="UP000887229"/>
    </source>
</evidence>
<proteinExistence type="inferred from homology"/>
<feature type="transmembrane region" description="Helical" evidence="10">
    <location>
        <begin position="418"/>
        <end position="442"/>
    </location>
</feature>
<feature type="transmembrane region" description="Helical" evidence="10">
    <location>
        <begin position="200"/>
        <end position="219"/>
    </location>
</feature>
<dbReference type="NCBIfam" id="TIGR00879">
    <property type="entry name" value="SP"/>
    <property type="match status" value="1"/>
</dbReference>
<dbReference type="GeneID" id="70294664"/>
<sequence>MSTLTEKATETAEATHVEPTSVEKHSAINTSDVAQVFHDAQTATANEHRMSLLQGLKMYPAAIGWSVLFSAAIVMEGYDVVLMGSFYGYPSFTKRYGDPQPDGTYQLSGAWQSGISNAMNAGQIVGLFINGYIAERLGYRRTMLLALAWVTGAVFILFFAPSKAVLLAGEFVIGVPLGIFQTLTVTYAVEIMPLVLRCYLTTYVNLCWVMGQILGSAILKALFNRTDQWGYRIPFALQWIWPVPIAIGVFLAPESPWWLVRTGQFDKAKVSLKRLASSDPSLPFNADETIAMMHHTNEMEKEMSAGTTYLDCFKGMDLRRTEISCLTWAVQNLCGAGLMGYSTYFYQAAGLAESQSFTMSLVQYCIGFIGTLVSWVLMTHFGRRRLYVTGLFCLFGFLMVVGFISLAPKPDGGVNVAAAWATGSVLLVYTAFYNATVGPVCYSLVAEMPSTRLRNKTVVLARNLYNVFSIVNGFIIPYMLNPTEWNWAGKAGFFWGGLCLGSATWAFFRLPEPKGRTFGELDVLFERKVSARRFRHTEVNLFTEGSDKVEG</sequence>
<dbReference type="SUPFAM" id="SSF103473">
    <property type="entry name" value="MFS general substrate transporter"/>
    <property type="match status" value="1"/>
</dbReference>
<feature type="transmembrane region" description="Helical" evidence="10">
    <location>
        <begin position="59"/>
        <end position="89"/>
    </location>
</feature>
<evidence type="ECO:0000256" key="2">
    <source>
        <dbReference type="ARBA" id="ARBA00010992"/>
    </source>
</evidence>
<dbReference type="Gene3D" id="1.20.1250.20">
    <property type="entry name" value="MFS general substrate transporter like domains"/>
    <property type="match status" value="1"/>
</dbReference>